<keyword evidence="3" id="KW-0812">Transmembrane</keyword>
<evidence type="ECO:0000256" key="2">
    <source>
        <dbReference type="SAM" id="MobiDB-lite"/>
    </source>
</evidence>
<dbReference type="SUPFAM" id="SSF81901">
    <property type="entry name" value="HCP-like"/>
    <property type="match status" value="2"/>
</dbReference>
<keyword evidence="3" id="KW-1133">Transmembrane helix</keyword>
<name>A0AAX4H3T3_9ASCO</name>
<feature type="chain" id="PRO_5043601332" description="ERAD-associated E3 ubiquitin-protein ligase component HRD3" evidence="4">
    <location>
        <begin position="19"/>
        <end position="777"/>
    </location>
</feature>
<dbReference type="InterPro" id="IPR050767">
    <property type="entry name" value="Sel1_AlgK"/>
</dbReference>
<reference evidence="5 6" key="1">
    <citation type="submission" date="2023-10" db="EMBL/GenBank/DDBJ databases">
        <title>Draft Genome Sequence of Candida saopaulonensis from a very Premature Infant with Sepsis.</title>
        <authorList>
            <person name="Ning Y."/>
            <person name="Dai R."/>
            <person name="Xiao M."/>
            <person name="Xu Y."/>
            <person name="Yan Q."/>
            <person name="Zhang L."/>
        </authorList>
    </citation>
    <scope>NUCLEOTIDE SEQUENCE [LARGE SCALE GENOMIC DNA]</scope>
    <source>
        <strain evidence="5 6">19XY460</strain>
    </source>
</reference>
<evidence type="ECO:0008006" key="7">
    <source>
        <dbReference type="Google" id="ProtNLM"/>
    </source>
</evidence>
<dbReference type="AlphaFoldDB" id="A0AAX4H3T3"/>
<dbReference type="Gene3D" id="1.25.40.10">
    <property type="entry name" value="Tetratricopeptide repeat domain"/>
    <property type="match status" value="2"/>
</dbReference>
<dbReference type="InterPro" id="IPR006597">
    <property type="entry name" value="Sel1-like"/>
</dbReference>
<proteinExistence type="inferred from homology"/>
<dbReference type="SMART" id="SM00671">
    <property type="entry name" value="SEL1"/>
    <property type="match status" value="6"/>
</dbReference>
<protein>
    <recommendedName>
        <fullName evidence="7">ERAD-associated E3 ubiquitin-protein ligase component HRD3</fullName>
    </recommendedName>
</protein>
<evidence type="ECO:0000313" key="6">
    <source>
        <dbReference type="Proteomes" id="UP001338582"/>
    </source>
</evidence>
<dbReference type="KEGG" id="asau:88171431"/>
<organism evidence="5 6">
    <name type="scientific">Australozyma saopauloensis</name>
    <dbReference type="NCBI Taxonomy" id="291208"/>
    <lineage>
        <taxon>Eukaryota</taxon>
        <taxon>Fungi</taxon>
        <taxon>Dikarya</taxon>
        <taxon>Ascomycota</taxon>
        <taxon>Saccharomycotina</taxon>
        <taxon>Pichiomycetes</taxon>
        <taxon>Metschnikowiaceae</taxon>
        <taxon>Australozyma</taxon>
    </lineage>
</organism>
<keyword evidence="4" id="KW-0732">Signal</keyword>
<gene>
    <name evidence="5" type="ORF">PUMCH_000362</name>
</gene>
<feature type="region of interest" description="Disordered" evidence="2">
    <location>
        <begin position="692"/>
        <end position="711"/>
    </location>
</feature>
<dbReference type="Proteomes" id="UP001338582">
    <property type="component" value="Chromosome 1"/>
</dbReference>
<feature type="compositionally biased region" description="Basic and acidic residues" evidence="2">
    <location>
        <begin position="692"/>
        <end position="708"/>
    </location>
</feature>
<dbReference type="PANTHER" id="PTHR11102:SF160">
    <property type="entry name" value="ERAD-ASSOCIATED E3 UBIQUITIN-PROTEIN LIGASE COMPONENT HRD3"/>
    <property type="match status" value="1"/>
</dbReference>
<evidence type="ECO:0000256" key="3">
    <source>
        <dbReference type="SAM" id="Phobius"/>
    </source>
</evidence>
<dbReference type="PANTHER" id="PTHR11102">
    <property type="entry name" value="SEL-1-LIKE PROTEIN"/>
    <property type="match status" value="1"/>
</dbReference>
<comment type="similarity">
    <text evidence="1">Belongs to the sel-1 family.</text>
</comment>
<dbReference type="RefSeq" id="XP_062875524.1">
    <property type="nucleotide sequence ID" value="XM_063019454.1"/>
</dbReference>
<dbReference type="Pfam" id="PF08238">
    <property type="entry name" value="Sel1"/>
    <property type="match status" value="5"/>
</dbReference>
<feature type="transmembrane region" description="Helical" evidence="3">
    <location>
        <begin position="724"/>
        <end position="742"/>
    </location>
</feature>
<keyword evidence="6" id="KW-1185">Reference proteome</keyword>
<dbReference type="GeneID" id="88171431"/>
<evidence type="ECO:0000256" key="4">
    <source>
        <dbReference type="SAM" id="SignalP"/>
    </source>
</evidence>
<evidence type="ECO:0000313" key="5">
    <source>
        <dbReference type="EMBL" id="WPK23137.1"/>
    </source>
</evidence>
<dbReference type="EMBL" id="CP138894">
    <property type="protein sequence ID" value="WPK23137.1"/>
    <property type="molecule type" value="Genomic_DNA"/>
</dbReference>
<feature type="signal peptide" evidence="4">
    <location>
        <begin position="1"/>
        <end position="18"/>
    </location>
</feature>
<dbReference type="InterPro" id="IPR011990">
    <property type="entry name" value="TPR-like_helical_dom_sf"/>
</dbReference>
<evidence type="ECO:0000256" key="1">
    <source>
        <dbReference type="ARBA" id="ARBA00038101"/>
    </source>
</evidence>
<keyword evidence="3" id="KW-0472">Membrane</keyword>
<sequence>MRLLRQITSLNVLALCLALNSTALFNAAIDSLRHLPHKYHALTPIYTSENIDEGIWIPEYDLHTQNYKTNHVYKPIPEASAGISLLEQAVEAGSSDAAAALGDIYTFGNFLVPTNYTKALLYYHKAIATKANGHAYFMLGYMYSTGMFGEIPQNKQKAAVYYEFAAKNDDLNAILVLANNFYHGIGRAADCGVSKFYYATAARKTMSVLSQLAPETINEFLTYNIALPDYNGGIYGRRVSESPSSTTNKVSNFLALRESIRDLNFESQDSNLIDYYFNAYENYHGGHFKDRNYTEAYVNSIMCVVQGDEKFGGAYFELATDIDKYFLSKCHGLLSKLYLNGHGVQRNLTRAYAWLRSAQKIYNEPETLLTFAQFHNLDPSYTGGFTDKGLRYLRDAASNNSARAAFILSKSGIAPKHPLQTTYTKSNYDLVKFAAKKDILEALFYFADAVESGFGASVGDKYECEHVVGFYKEFVERSEKIVLPHIKYAFEEFRYGNFKNSLLGFLIAAEQGLINSQISAAYLLQQLEPLFPFKKKIQHGSRIRSAIAYLELASAQDHLDATVLLGDFYSTGFNSANISADFTQAFAYYSKAALSASSHGCYKLGYMYEYGLGSPNNTKDYFMAKRYYDLSRKYTKDRDLSQLSQIKASTFPVTLALLRLRFKMLFNGSSNERELDSTGWFSTFEKLRKSKEVEKHENTAQAKSEAHLEGGNYDGDDEYETFDYIVLIFTIAFFVYMALENVRGHFRRMDRRREAPGNQNVNAEANNRFGVQFFFAI</sequence>
<accession>A0AAX4H3T3</accession>